<dbReference type="EMBL" id="BJUK01000010">
    <property type="protein sequence ID" value="GEK46905.1"/>
    <property type="molecule type" value="Genomic_DNA"/>
</dbReference>
<feature type="coiled-coil region" evidence="1">
    <location>
        <begin position="135"/>
        <end position="172"/>
    </location>
</feature>
<protein>
    <recommendedName>
        <fullName evidence="6">Lipoprotein</fullName>
    </recommendedName>
</protein>
<accession>A0A510X8U7</accession>
<evidence type="ECO:0008006" key="6">
    <source>
        <dbReference type="Google" id="ProtNLM"/>
    </source>
</evidence>
<proteinExistence type="predicted"/>
<organism evidence="2 4">
    <name type="scientific">Bisbaumannia pacifica</name>
    <dbReference type="NCBI Taxonomy" id="77098"/>
    <lineage>
        <taxon>Bacteria</taxon>
        <taxon>Pseudomonadati</taxon>
        <taxon>Pseudomonadota</taxon>
        <taxon>Gammaproteobacteria</taxon>
        <taxon>Oceanospirillales</taxon>
        <taxon>Halomonadaceae</taxon>
        <taxon>Bisbaumannia</taxon>
    </lineage>
</organism>
<gene>
    <name evidence="2" type="ORF">HPA02_11880</name>
    <name evidence="3" type="ORF">I7V36_06370</name>
</gene>
<comment type="caution">
    <text evidence="2">The sequence shown here is derived from an EMBL/GenBank/DDBJ whole genome shotgun (WGS) entry which is preliminary data.</text>
</comment>
<dbReference type="EMBL" id="JAEDAF010000004">
    <property type="protein sequence ID" value="MBH8579718.1"/>
    <property type="molecule type" value="Genomic_DNA"/>
</dbReference>
<evidence type="ECO:0000313" key="4">
    <source>
        <dbReference type="Proteomes" id="UP000321275"/>
    </source>
</evidence>
<dbReference type="Proteomes" id="UP000651738">
    <property type="component" value="Unassembled WGS sequence"/>
</dbReference>
<sequence>MTHRIVAALAGIALLGGCQWVPRLPQAPGPEPAAVNPACEREIPLLVEENACLLDAWVAFGLASQRGERQWRETLLARLDGEDERSRLARAALLAWGSERQWDAAAGLLDDALIGEAPEALQPLLRYWRNDLEGRRALAGRLARSEHQRQALEAERLELEEKLEALTAIEQSINLRQPSP</sequence>
<dbReference type="OrthoDB" id="6172547at2"/>
<evidence type="ECO:0000313" key="2">
    <source>
        <dbReference type="EMBL" id="GEK46905.1"/>
    </source>
</evidence>
<dbReference type="AlphaFoldDB" id="A0A510X8U7"/>
<dbReference type="Proteomes" id="UP000321275">
    <property type="component" value="Unassembled WGS sequence"/>
</dbReference>
<keyword evidence="1" id="KW-0175">Coiled coil</keyword>
<reference evidence="2 4" key="1">
    <citation type="submission" date="2019-07" db="EMBL/GenBank/DDBJ databases">
        <title>Whole genome shotgun sequence of Halomonas pacifica NBRC 102220.</title>
        <authorList>
            <person name="Hosoyama A."/>
            <person name="Uohara A."/>
            <person name="Ohji S."/>
            <person name="Ichikawa N."/>
        </authorList>
    </citation>
    <scope>NUCLEOTIDE SEQUENCE [LARGE SCALE GENOMIC DNA]</scope>
    <source>
        <strain evidence="2 4">NBRC 102220</strain>
    </source>
</reference>
<dbReference type="PROSITE" id="PS51257">
    <property type="entry name" value="PROKAR_LIPOPROTEIN"/>
    <property type="match status" value="1"/>
</dbReference>
<evidence type="ECO:0000313" key="3">
    <source>
        <dbReference type="EMBL" id="MBH8579718.1"/>
    </source>
</evidence>
<evidence type="ECO:0000313" key="5">
    <source>
        <dbReference type="Proteomes" id="UP000651738"/>
    </source>
</evidence>
<keyword evidence="4" id="KW-1185">Reference proteome</keyword>
<name>A0A510X8U7_9GAMM</name>
<dbReference type="RefSeq" id="WP_146802176.1">
    <property type="nucleotide sequence ID" value="NZ_BJUK01000010.1"/>
</dbReference>
<reference evidence="3 5" key="2">
    <citation type="submission" date="2020-12" db="EMBL/GenBank/DDBJ databases">
        <title>Draft genome sequence of Halomonas pacifica strain CARE-V15.</title>
        <authorList>
            <person name="Vignesh N."/>
            <person name="Thabitha A."/>
            <person name="Saravanan R."/>
            <person name="Manigandan V."/>
        </authorList>
    </citation>
    <scope>NUCLEOTIDE SEQUENCE [LARGE SCALE GENOMIC DNA]</scope>
    <source>
        <strain evidence="3 5">CARE-V15</strain>
    </source>
</reference>
<evidence type="ECO:0000256" key="1">
    <source>
        <dbReference type="SAM" id="Coils"/>
    </source>
</evidence>